<keyword evidence="2" id="KW-1185">Reference proteome</keyword>
<accession>A0ACB5TSW2</accession>
<dbReference type="EMBL" id="BSXV01001855">
    <property type="protein sequence ID" value="GME94142.1"/>
    <property type="molecule type" value="Genomic_DNA"/>
</dbReference>
<reference evidence="1" key="1">
    <citation type="submission" date="2023-04" db="EMBL/GenBank/DDBJ databases">
        <title>Candida boidinii NBRC 1967.</title>
        <authorList>
            <person name="Ichikawa N."/>
            <person name="Sato H."/>
            <person name="Tonouchi N."/>
        </authorList>
    </citation>
    <scope>NUCLEOTIDE SEQUENCE</scope>
    <source>
        <strain evidence="1">NBRC 1967</strain>
    </source>
</reference>
<name>A0ACB5TSW2_CANBO</name>
<evidence type="ECO:0000313" key="2">
    <source>
        <dbReference type="Proteomes" id="UP001165101"/>
    </source>
</evidence>
<comment type="caution">
    <text evidence="1">The sequence shown here is derived from an EMBL/GenBank/DDBJ whole genome shotgun (WGS) entry which is preliminary data.</text>
</comment>
<evidence type="ECO:0000313" key="1">
    <source>
        <dbReference type="EMBL" id="GME94142.1"/>
    </source>
</evidence>
<sequence length="133" mass="15327">MFKFTKTINKNAFQPTQLLKNSQLHQIERRVPLQYRFFANSRIISNESTTKLSPPLGMDDYELKIFEILNEKLSPKLLTVRDVSGGCGSMFAINIQSTKFKGTTMIKQHRLVNEILKDEISKWHGLQLKTNAV</sequence>
<organism evidence="1 2">
    <name type="scientific">Candida boidinii</name>
    <name type="common">Yeast</name>
    <dbReference type="NCBI Taxonomy" id="5477"/>
    <lineage>
        <taxon>Eukaryota</taxon>
        <taxon>Fungi</taxon>
        <taxon>Dikarya</taxon>
        <taxon>Ascomycota</taxon>
        <taxon>Saccharomycotina</taxon>
        <taxon>Pichiomycetes</taxon>
        <taxon>Pichiales</taxon>
        <taxon>Pichiaceae</taxon>
        <taxon>Ogataea</taxon>
        <taxon>Ogataea/Candida clade</taxon>
    </lineage>
</organism>
<protein>
    <submittedName>
        <fullName evidence="1">Unnamed protein product</fullName>
    </submittedName>
</protein>
<gene>
    <name evidence="1" type="ORF">Cboi01_000340900</name>
</gene>
<dbReference type="Proteomes" id="UP001165101">
    <property type="component" value="Unassembled WGS sequence"/>
</dbReference>
<proteinExistence type="predicted"/>